<evidence type="ECO:0000259" key="7">
    <source>
        <dbReference type="PROSITE" id="PS50850"/>
    </source>
</evidence>
<dbReference type="InterPro" id="IPR036259">
    <property type="entry name" value="MFS_trans_sf"/>
</dbReference>
<feature type="transmembrane region" description="Helical" evidence="6">
    <location>
        <begin position="460"/>
        <end position="480"/>
    </location>
</feature>
<keyword evidence="3 6" id="KW-1133">Transmembrane helix</keyword>
<evidence type="ECO:0000256" key="1">
    <source>
        <dbReference type="ARBA" id="ARBA00004141"/>
    </source>
</evidence>
<evidence type="ECO:0000256" key="2">
    <source>
        <dbReference type="ARBA" id="ARBA00022692"/>
    </source>
</evidence>
<feature type="domain" description="Major facilitator superfamily (MFS) profile" evidence="7">
    <location>
        <begin position="51"/>
        <end position="514"/>
    </location>
</feature>
<dbReference type="InterPro" id="IPR011701">
    <property type="entry name" value="MFS"/>
</dbReference>
<dbReference type="Pfam" id="PF07690">
    <property type="entry name" value="MFS_1"/>
    <property type="match status" value="1"/>
</dbReference>
<feature type="transmembrane region" description="Helical" evidence="6">
    <location>
        <begin position="353"/>
        <end position="376"/>
    </location>
</feature>
<evidence type="ECO:0000256" key="4">
    <source>
        <dbReference type="ARBA" id="ARBA00023136"/>
    </source>
</evidence>
<accession>A0A0G0AIL1</accession>
<feature type="transmembrane region" description="Helical" evidence="6">
    <location>
        <begin position="51"/>
        <end position="71"/>
    </location>
</feature>
<feature type="transmembrane region" description="Helical" evidence="6">
    <location>
        <begin position="310"/>
        <end position="333"/>
    </location>
</feature>
<evidence type="ECO:0000313" key="9">
    <source>
        <dbReference type="Proteomes" id="UP000034112"/>
    </source>
</evidence>
<name>A0A0G0AIL1_TRIHA</name>
<feature type="transmembrane region" description="Helical" evidence="6">
    <location>
        <begin position="148"/>
        <end position="171"/>
    </location>
</feature>
<dbReference type="OMA" id="YGITPWY"/>
<feature type="transmembrane region" description="Helical" evidence="6">
    <location>
        <begin position="205"/>
        <end position="226"/>
    </location>
</feature>
<evidence type="ECO:0000256" key="3">
    <source>
        <dbReference type="ARBA" id="ARBA00022989"/>
    </source>
</evidence>
<feature type="transmembrane region" description="Helical" evidence="6">
    <location>
        <begin position="119"/>
        <end position="136"/>
    </location>
</feature>
<dbReference type="PANTHER" id="PTHR23502">
    <property type="entry name" value="MAJOR FACILITATOR SUPERFAMILY"/>
    <property type="match status" value="1"/>
</dbReference>
<dbReference type="PROSITE" id="PS50850">
    <property type="entry name" value="MFS"/>
    <property type="match status" value="1"/>
</dbReference>
<feature type="region of interest" description="Disordered" evidence="5">
    <location>
        <begin position="243"/>
        <end position="264"/>
    </location>
</feature>
<evidence type="ECO:0000313" key="8">
    <source>
        <dbReference type="EMBL" id="KKP04769.1"/>
    </source>
</evidence>
<feature type="transmembrane region" description="Helical" evidence="6">
    <location>
        <begin position="178"/>
        <end position="199"/>
    </location>
</feature>
<comment type="subcellular location">
    <subcellularLocation>
        <location evidence="1">Membrane</location>
        <topology evidence="1">Multi-pass membrane protein</topology>
    </subcellularLocation>
</comment>
<organism evidence="8 9">
    <name type="scientific">Trichoderma harzianum</name>
    <name type="common">Hypocrea lixii</name>
    <dbReference type="NCBI Taxonomy" id="5544"/>
    <lineage>
        <taxon>Eukaryota</taxon>
        <taxon>Fungi</taxon>
        <taxon>Dikarya</taxon>
        <taxon>Ascomycota</taxon>
        <taxon>Pezizomycotina</taxon>
        <taxon>Sordariomycetes</taxon>
        <taxon>Hypocreomycetidae</taxon>
        <taxon>Hypocreales</taxon>
        <taxon>Hypocreaceae</taxon>
        <taxon>Trichoderma</taxon>
    </lineage>
</organism>
<keyword evidence="2 6" id="KW-0812">Transmembrane</keyword>
<gene>
    <name evidence="8" type="ORF">THAR02_03106</name>
</gene>
<feature type="transmembrane region" description="Helical" evidence="6">
    <location>
        <begin position="492"/>
        <end position="511"/>
    </location>
</feature>
<dbReference type="SUPFAM" id="SSF103473">
    <property type="entry name" value="MFS general substrate transporter"/>
    <property type="match status" value="1"/>
</dbReference>
<feature type="transmembrane region" description="Helical" evidence="6">
    <location>
        <begin position="397"/>
        <end position="416"/>
    </location>
</feature>
<protein>
    <recommendedName>
        <fullName evidence="7">Major facilitator superfamily (MFS) profile domain-containing protein</fullName>
    </recommendedName>
</protein>
<dbReference type="Gene3D" id="1.20.1250.20">
    <property type="entry name" value="MFS general substrate transporter like domains"/>
    <property type="match status" value="1"/>
</dbReference>
<sequence>MPTADRHSEAVPGTVHLVDLAGATAGGKVELVPRPSDDPEDPLNWSRRRKYLAVAMVNIYTMGIAICFTLQNSVLADITHDTGISTEHLVQATGVTFLVCGWGCLVTQPLALTYGRRGMYLISMLVTVPLMVWAAYSTSTGEWYAHRILFGLVNSPIEALPEVSIPDIFFAHERGAWMSVYVFTLFGFSFVSPLVAGFFAEAYGWRWTMNLGAIVAAACFVILFCFMEETMYFRPTLEGLEDESRQKDEKATEPRVSTEEKRGESTVTDQKMGTLYGKKSYMEKLKPFVKMKGGPTKTQMFKSMARPVTILFQFPSVAWVGLIYGISLSWYNVINATVSPILSSPPYSWSTGAVGLIYVGPFIGAALGSIWAGHIADRLTLILARRNKGIREPEQRLWPLVLAGILSCIGLIIWGVGAAHGAHWAVLAVGLGILIFSCVAGSSIVLSYNVDCFKDMSGESTVSVIIVRNTLGFAISYGITPWYSNMGLQNCFIMAGFLSLACMSTFLFMIWKGKSLRQRCAKRYWSYAEKGLHAAN</sequence>
<dbReference type="PANTHER" id="PTHR23502:SF30">
    <property type="entry name" value="TRANSPORTER, PUTATIVE (AFU_ORTHOLOGUE AFUA_8G04702)-RELATED"/>
    <property type="match status" value="1"/>
</dbReference>
<dbReference type="EMBL" id="JOKZ01000067">
    <property type="protein sequence ID" value="KKP04769.1"/>
    <property type="molecule type" value="Genomic_DNA"/>
</dbReference>
<feature type="transmembrane region" description="Helical" evidence="6">
    <location>
        <begin position="422"/>
        <end position="448"/>
    </location>
</feature>
<keyword evidence="4 6" id="KW-0472">Membrane</keyword>
<proteinExistence type="predicted"/>
<dbReference type="GO" id="GO:0022857">
    <property type="term" value="F:transmembrane transporter activity"/>
    <property type="evidence" value="ECO:0007669"/>
    <property type="project" value="InterPro"/>
</dbReference>
<dbReference type="AlphaFoldDB" id="A0A0G0AIL1"/>
<dbReference type="Proteomes" id="UP000034112">
    <property type="component" value="Unassembled WGS sequence"/>
</dbReference>
<feature type="transmembrane region" description="Helical" evidence="6">
    <location>
        <begin position="91"/>
        <end position="112"/>
    </location>
</feature>
<evidence type="ECO:0000256" key="6">
    <source>
        <dbReference type="SAM" id="Phobius"/>
    </source>
</evidence>
<reference evidence="9" key="1">
    <citation type="journal article" date="2015" name="Genome Announc.">
        <title>Draft whole-genome sequence of the biocontrol agent Trichoderma harzianum T6776.</title>
        <authorList>
            <person name="Baroncelli R."/>
            <person name="Piaggeschi G."/>
            <person name="Fiorini L."/>
            <person name="Bertolini E."/>
            <person name="Zapparata A."/>
            <person name="Pe M.E."/>
            <person name="Sarrocco S."/>
            <person name="Vannacci G."/>
        </authorList>
    </citation>
    <scope>NUCLEOTIDE SEQUENCE [LARGE SCALE GENOMIC DNA]</scope>
    <source>
        <strain evidence="9">T6776</strain>
    </source>
</reference>
<dbReference type="InterPro" id="IPR020846">
    <property type="entry name" value="MFS_dom"/>
</dbReference>
<comment type="caution">
    <text evidence="8">The sequence shown here is derived from an EMBL/GenBank/DDBJ whole genome shotgun (WGS) entry which is preliminary data.</text>
</comment>
<dbReference type="OrthoDB" id="5215911at2759"/>
<dbReference type="GO" id="GO:0005886">
    <property type="term" value="C:plasma membrane"/>
    <property type="evidence" value="ECO:0007669"/>
    <property type="project" value="TreeGrafter"/>
</dbReference>
<evidence type="ECO:0000256" key="5">
    <source>
        <dbReference type="SAM" id="MobiDB-lite"/>
    </source>
</evidence>